<feature type="non-terminal residue" evidence="1">
    <location>
        <position position="57"/>
    </location>
</feature>
<proteinExistence type="predicted"/>
<dbReference type="EMBL" id="JANIIK010000039">
    <property type="protein sequence ID" value="KAJ3609782.1"/>
    <property type="molecule type" value="Genomic_DNA"/>
</dbReference>
<evidence type="ECO:0000313" key="1">
    <source>
        <dbReference type="EMBL" id="KAJ3609782.1"/>
    </source>
</evidence>
<dbReference type="AlphaFoldDB" id="A0A9Q0ESG6"/>
<dbReference type="Pfam" id="PF01745">
    <property type="entry name" value="IPT"/>
    <property type="match status" value="1"/>
</dbReference>
<dbReference type="OrthoDB" id="775260at2759"/>
<evidence type="ECO:0000313" key="2">
    <source>
        <dbReference type="Proteomes" id="UP001148018"/>
    </source>
</evidence>
<dbReference type="InterPro" id="IPR027417">
    <property type="entry name" value="P-loop_NTPase"/>
</dbReference>
<name>A0A9Q0ESG6_9TELE</name>
<organism evidence="1 2">
    <name type="scientific">Muraenolepis orangiensis</name>
    <name type="common">Patagonian moray cod</name>
    <dbReference type="NCBI Taxonomy" id="630683"/>
    <lineage>
        <taxon>Eukaryota</taxon>
        <taxon>Metazoa</taxon>
        <taxon>Chordata</taxon>
        <taxon>Craniata</taxon>
        <taxon>Vertebrata</taxon>
        <taxon>Euteleostomi</taxon>
        <taxon>Actinopterygii</taxon>
        <taxon>Neopterygii</taxon>
        <taxon>Teleostei</taxon>
        <taxon>Neoteleostei</taxon>
        <taxon>Acanthomorphata</taxon>
        <taxon>Zeiogadaria</taxon>
        <taxon>Gadariae</taxon>
        <taxon>Gadiformes</taxon>
        <taxon>Muraenolepidoidei</taxon>
        <taxon>Muraenolepididae</taxon>
        <taxon>Muraenolepis</taxon>
    </lineage>
</organism>
<dbReference type="Gene3D" id="3.40.50.300">
    <property type="entry name" value="P-loop containing nucleotide triphosphate hydrolases"/>
    <property type="match status" value="1"/>
</dbReference>
<reference evidence="1" key="1">
    <citation type="submission" date="2022-07" db="EMBL/GenBank/DDBJ databases">
        <title>Chromosome-level genome of Muraenolepis orangiensis.</title>
        <authorList>
            <person name="Kim J."/>
        </authorList>
    </citation>
    <scope>NUCLEOTIDE SEQUENCE</scope>
    <source>
        <strain evidence="1">KU_S4_2022</strain>
        <tissue evidence="1">Muscle</tissue>
    </source>
</reference>
<dbReference type="SUPFAM" id="SSF52540">
    <property type="entry name" value="P-loop containing nucleoside triphosphate hydrolases"/>
    <property type="match status" value="1"/>
</dbReference>
<keyword evidence="2" id="KW-1185">Reference proteome</keyword>
<sequence>MAASARSVVQSALKRTRTMTSPPLVVILGATGTGKSKLAIELARRTQGEIISADSMQ</sequence>
<dbReference type="Proteomes" id="UP001148018">
    <property type="component" value="Unassembled WGS sequence"/>
</dbReference>
<comment type="caution">
    <text evidence="1">The sequence shown here is derived from an EMBL/GenBank/DDBJ whole genome shotgun (WGS) entry which is preliminary data.</text>
</comment>
<accession>A0A9Q0ESG6</accession>
<protein>
    <submittedName>
        <fullName evidence="1">Uncharacterized protein</fullName>
    </submittedName>
</protein>
<gene>
    <name evidence="1" type="ORF">NHX12_024292</name>
</gene>